<dbReference type="EMBL" id="KZ110607">
    <property type="protein sequence ID" value="OSX57743.1"/>
    <property type="molecule type" value="Genomic_DNA"/>
</dbReference>
<dbReference type="GO" id="GO:0004555">
    <property type="term" value="F:alpha,alpha-trehalase activity"/>
    <property type="evidence" value="ECO:0007669"/>
    <property type="project" value="UniProtKB-EC"/>
</dbReference>
<dbReference type="Pfam" id="PF01204">
    <property type="entry name" value="Trehalase"/>
    <property type="match status" value="1"/>
</dbReference>
<dbReference type="InterPro" id="IPR001661">
    <property type="entry name" value="Glyco_hydro_37"/>
</dbReference>
<evidence type="ECO:0000256" key="1">
    <source>
        <dbReference type="ARBA" id="ARBA00001576"/>
    </source>
</evidence>
<protein>
    <recommendedName>
        <fullName evidence="3">alpha,alpha-trehalase</fullName>
        <ecNumber evidence="3">3.2.1.28</ecNumber>
    </recommendedName>
    <alternativeName>
        <fullName evidence="4">Alpha,alpha-trehalase</fullName>
    </alternativeName>
</protein>
<dbReference type="InterPro" id="IPR011120">
    <property type="entry name" value="Trehalase_Ca-bd"/>
</dbReference>
<dbReference type="InterPro" id="IPR008928">
    <property type="entry name" value="6-hairpin_glycosidase_sf"/>
</dbReference>
<dbReference type="STRING" id="670580.A0A1X6MNR0"/>
<evidence type="ECO:0000313" key="6">
    <source>
        <dbReference type="EMBL" id="OSX57743.1"/>
    </source>
</evidence>
<dbReference type="OrthoDB" id="5589350at2759"/>
<name>A0A1X6MNR0_9APHY</name>
<reference evidence="6 7" key="1">
    <citation type="submission" date="2017-04" db="EMBL/GenBank/DDBJ databases">
        <title>Genome Sequence of the Model Brown-Rot Fungus Postia placenta SB12.</title>
        <authorList>
            <consortium name="DOE Joint Genome Institute"/>
            <person name="Gaskell J."/>
            <person name="Kersten P."/>
            <person name="Larrondo L.F."/>
            <person name="Canessa P."/>
            <person name="Martinez D."/>
            <person name="Hibbett D."/>
            <person name="Schmoll M."/>
            <person name="Kubicek C.P."/>
            <person name="Martinez A.T."/>
            <person name="Yadav J."/>
            <person name="Master E."/>
            <person name="Magnuson J.K."/>
            <person name="James T."/>
            <person name="Yaver D."/>
            <person name="Berka R."/>
            <person name="Labutti K."/>
            <person name="Lipzen A."/>
            <person name="Aerts A."/>
            <person name="Barry K."/>
            <person name="Henrissat B."/>
            <person name="Blanchette R."/>
            <person name="Grigoriev I."/>
            <person name="Cullen D."/>
        </authorList>
    </citation>
    <scope>NUCLEOTIDE SEQUENCE [LARGE SCALE GENOMIC DNA]</scope>
    <source>
        <strain evidence="6 7">MAD-698-R-SB12</strain>
    </source>
</reference>
<evidence type="ECO:0000256" key="4">
    <source>
        <dbReference type="ARBA" id="ARBA00030473"/>
    </source>
</evidence>
<keyword evidence="6" id="KW-0378">Hydrolase</keyword>
<evidence type="ECO:0000313" key="7">
    <source>
        <dbReference type="Proteomes" id="UP000194127"/>
    </source>
</evidence>
<feature type="domain" description="Neutral trehalase Ca2+ binding" evidence="5">
    <location>
        <begin position="88"/>
        <end position="115"/>
    </location>
</feature>
<dbReference type="GO" id="GO:0005993">
    <property type="term" value="P:trehalose catabolic process"/>
    <property type="evidence" value="ECO:0007669"/>
    <property type="project" value="InterPro"/>
</dbReference>
<dbReference type="Proteomes" id="UP000194127">
    <property type="component" value="Unassembled WGS sequence"/>
</dbReference>
<dbReference type="RefSeq" id="XP_024334537.1">
    <property type="nucleotide sequence ID" value="XM_024486960.1"/>
</dbReference>
<dbReference type="SUPFAM" id="SSF48208">
    <property type="entry name" value="Six-hairpin glycosidases"/>
    <property type="match status" value="1"/>
</dbReference>
<sequence length="377" mass="41935">MAPALTHPTGVNFIDEQRPVNTDAATYYGGQEQFSRSRTYSASFAHGYNPKRAAFDNDWVRRQRRMSHDEKSTGPRRFLIDVEETIRVILEQEDTDGDFQISVTDAGPKLMSLGTATSNGFKTFDIRGTYMLSNLLQELALARDHGRKRIVLDEARLTENPVDRLSRMIKNSFWHALTRRIDGDGLEIICADPKNRTGRVNPRIYVPHGEPAMAEYYRRVAAEKPHLNLDVQVLPATPDDPHFVKSLNHKPGILALAMNEVSDGKGGKTLKGIPFVVPGARFNEVALKAAIYVAVGVPTLDFDTLLLLLLHYTGPMCMVLLCEYITLHPDYMPEKGTVGVYVRRLLEEMASKARVMAGSHGNGSSIWAVLASADRAG</sequence>
<dbReference type="GO" id="GO:0005737">
    <property type="term" value="C:cytoplasm"/>
    <property type="evidence" value="ECO:0007669"/>
    <property type="project" value="InterPro"/>
</dbReference>
<organism evidence="6 7">
    <name type="scientific">Postia placenta MAD-698-R-SB12</name>
    <dbReference type="NCBI Taxonomy" id="670580"/>
    <lineage>
        <taxon>Eukaryota</taxon>
        <taxon>Fungi</taxon>
        <taxon>Dikarya</taxon>
        <taxon>Basidiomycota</taxon>
        <taxon>Agaricomycotina</taxon>
        <taxon>Agaricomycetes</taxon>
        <taxon>Polyporales</taxon>
        <taxon>Adustoporiaceae</taxon>
        <taxon>Rhodonia</taxon>
    </lineage>
</organism>
<evidence type="ECO:0000259" key="5">
    <source>
        <dbReference type="Pfam" id="PF07492"/>
    </source>
</evidence>
<comment type="catalytic activity">
    <reaction evidence="1">
        <text>alpha,alpha-trehalose + H2O = alpha-D-glucose + beta-D-glucose</text>
        <dbReference type="Rhea" id="RHEA:32675"/>
        <dbReference type="ChEBI" id="CHEBI:15377"/>
        <dbReference type="ChEBI" id="CHEBI:15903"/>
        <dbReference type="ChEBI" id="CHEBI:16551"/>
        <dbReference type="ChEBI" id="CHEBI:17925"/>
        <dbReference type="EC" id="3.2.1.28"/>
    </reaction>
</comment>
<dbReference type="GeneID" id="36331909"/>
<gene>
    <name evidence="6" type="ORF">POSPLADRAFT_1155635</name>
</gene>
<dbReference type="GO" id="GO:0005509">
    <property type="term" value="F:calcium ion binding"/>
    <property type="evidence" value="ECO:0007669"/>
    <property type="project" value="InterPro"/>
</dbReference>
<dbReference type="EC" id="3.2.1.28" evidence="3"/>
<dbReference type="AlphaFoldDB" id="A0A1X6MNR0"/>
<evidence type="ECO:0000256" key="3">
    <source>
        <dbReference type="ARBA" id="ARBA00012757"/>
    </source>
</evidence>
<comment type="similarity">
    <text evidence="2">Belongs to the glycosyl hydrolase 37 family.</text>
</comment>
<proteinExistence type="inferred from homology"/>
<dbReference type="Pfam" id="PF07492">
    <property type="entry name" value="Trehalase_Ca-bi"/>
    <property type="match status" value="1"/>
</dbReference>
<evidence type="ECO:0000256" key="2">
    <source>
        <dbReference type="ARBA" id="ARBA00005615"/>
    </source>
</evidence>
<keyword evidence="7" id="KW-1185">Reference proteome</keyword>
<accession>A0A1X6MNR0</accession>